<organism evidence="2 3">
    <name type="scientific">Mycolicibacterium komossense</name>
    <dbReference type="NCBI Taxonomy" id="1779"/>
    <lineage>
        <taxon>Bacteria</taxon>
        <taxon>Bacillati</taxon>
        <taxon>Actinomycetota</taxon>
        <taxon>Actinomycetes</taxon>
        <taxon>Mycobacteriales</taxon>
        <taxon>Mycobacteriaceae</taxon>
        <taxon>Mycolicibacterium</taxon>
    </lineage>
</organism>
<dbReference type="Gene3D" id="1.10.1660.10">
    <property type="match status" value="1"/>
</dbReference>
<evidence type="ECO:0000313" key="2">
    <source>
        <dbReference type="EMBL" id="MCV7230720.1"/>
    </source>
</evidence>
<dbReference type="Proteomes" id="UP001526201">
    <property type="component" value="Unassembled WGS sequence"/>
</dbReference>
<keyword evidence="2" id="KW-0238">DNA-binding</keyword>
<gene>
    <name evidence="2" type="ORF">H7J73_32400</name>
</gene>
<dbReference type="EMBL" id="JACKTY010000051">
    <property type="protein sequence ID" value="MCV7230720.1"/>
    <property type="molecule type" value="Genomic_DNA"/>
</dbReference>
<protein>
    <submittedName>
        <fullName evidence="2">MerR family DNA-binding transcriptional regulator</fullName>
    </submittedName>
</protein>
<dbReference type="GO" id="GO:0003677">
    <property type="term" value="F:DNA binding"/>
    <property type="evidence" value="ECO:0007669"/>
    <property type="project" value="UniProtKB-KW"/>
</dbReference>
<proteinExistence type="predicted"/>
<dbReference type="NCBIfam" id="TIGR01764">
    <property type="entry name" value="excise"/>
    <property type="match status" value="1"/>
</dbReference>
<dbReference type="PROSITE" id="PS50937">
    <property type="entry name" value="HTH_MERR_2"/>
    <property type="match status" value="1"/>
</dbReference>
<sequence>MQTKHASSGGDRLSVGEAASLLGVSADTLRRWEKAGRITSLRTPVGHRRYNRADVEALLTAEQPA</sequence>
<keyword evidence="3" id="KW-1185">Reference proteome</keyword>
<dbReference type="SUPFAM" id="SSF46955">
    <property type="entry name" value="Putative DNA-binding domain"/>
    <property type="match status" value="1"/>
</dbReference>
<dbReference type="Pfam" id="PF00376">
    <property type="entry name" value="MerR"/>
    <property type="match status" value="1"/>
</dbReference>
<dbReference type="InterPro" id="IPR009061">
    <property type="entry name" value="DNA-bd_dom_put_sf"/>
</dbReference>
<reference evidence="2 3" key="1">
    <citation type="journal article" date="2022" name="BMC Genomics">
        <title>Comparative genome analysis of mycobacteria focusing on tRNA and non-coding RNA.</title>
        <authorList>
            <person name="Behra P.R.K."/>
            <person name="Pettersson B.M.F."/>
            <person name="Ramesh M."/>
            <person name="Das S."/>
            <person name="Dasgupta S."/>
            <person name="Kirsebom L.A."/>
        </authorList>
    </citation>
    <scope>NUCLEOTIDE SEQUENCE [LARGE SCALE GENOMIC DNA]</scope>
    <source>
        <strain evidence="2 3">DSM 44078</strain>
    </source>
</reference>
<comment type="caution">
    <text evidence="2">The sequence shown here is derived from an EMBL/GenBank/DDBJ whole genome shotgun (WGS) entry which is preliminary data.</text>
</comment>
<dbReference type="InterPro" id="IPR000551">
    <property type="entry name" value="MerR-type_HTH_dom"/>
</dbReference>
<accession>A0ABT3CMN2</accession>
<evidence type="ECO:0000313" key="3">
    <source>
        <dbReference type="Proteomes" id="UP001526201"/>
    </source>
</evidence>
<name>A0ABT3CMN2_9MYCO</name>
<dbReference type="CDD" id="cd04762">
    <property type="entry name" value="HTH_MerR-trunc"/>
    <property type="match status" value="1"/>
</dbReference>
<evidence type="ECO:0000259" key="1">
    <source>
        <dbReference type="PROSITE" id="PS50937"/>
    </source>
</evidence>
<dbReference type="InterPro" id="IPR010093">
    <property type="entry name" value="SinI_DNA-bd"/>
</dbReference>
<feature type="domain" description="HTH merR-type" evidence="1">
    <location>
        <begin position="12"/>
        <end position="65"/>
    </location>
</feature>